<keyword evidence="6" id="KW-0695">RNA-directed DNA polymerase</keyword>
<keyword evidence="2" id="KW-0805">Transcription regulation</keyword>
<dbReference type="InterPro" id="IPR015300">
    <property type="entry name" value="DNA-bd_pseudobarrel_sf"/>
</dbReference>
<gene>
    <name evidence="6" type="ORF">Tco_0992240</name>
</gene>
<evidence type="ECO:0000256" key="2">
    <source>
        <dbReference type="ARBA" id="ARBA00023015"/>
    </source>
</evidence>
<reference evidence="6" key="2">
    <citation type="submission" date="2022-01" db="EMBL/GenBank/DDBJ databases">
        <authorList>
            <person name="Yamashiro T."/>
            <person name="Shiraishi A."/>
            <person name="Satake H."/>
            <person name="Nakayama K."/>
        </authorList>
    </citation>
    <scope>NUCLEOTIDE SEQUENCE</scope>
</reference>
<dbReference type="Proteomes" id="UP001151760">
    <property type="component" value="Unassembled WGS sequence"/>
</dbReference>
<protein>
    <submittedName>
        <fullName evidence="6">Reverse transcriptase domain-containing protein</fullName>
    </submittedName>
</protein>
<reference evidence="6" key="1">
    <citation type="journal article" date="2022" name="Int. J. Mol. Sci.">
        <title>Draft Genome of Tanacetum Coccineum: Genomic Comparison of Closely Related Tanacetum-Family Plants.</title>
        <authorList>
            <person name="Yamashiro T."/>
            <person name="Shiraishi A."/>
            <person name="Nakayama K."/>
            <person name="Satake H."/>
        </authorList>
    </citation>
    <scope>NUCLEOTIDE SEQUENCE</scope>
</reference>
<evidence type="ECO:0000256" key="5">
    <source>
        <dbReference type="ARBA" id="ARBA00023242"/>
    </source>
</evidence>
<sequence>RMFGSEFIIIVEPGAKLVNGMLQRGPLDFRKECTLHPDQTVDLVLNHRKYKVLVGNVPLENSRNILEMYLYEDEWRNMMEELDFQPGHLFAFTLLRRGLFHLMIFNESGEAVIESETYLSYMLRNACFYVGRKPAS</sequence>
<keyword evidence="5" id="KW-0539">Nucleus</keyword>
<evidence type="ECO:0000256" key="3">
    <source>
        <dbReference type="ARBA" id="ARBA00023125"/>
    </source>
</evidence>
<comment type="caution">
    <text evidence="6">The sequence shown here is derived from an EMBL/GenBank/DDBJ whole genome shotgun (WGS) entry which is preliminary data.</text>
</comment>
<feature type="non-terminal residue" evidence="6">
    <location>
        <position position="1"/>
    </location>
</feature>
<comment type="subcellular location">
    <subcellularLocation>
        <location evidence="1">Nucleus</location>
    </subcellularLocation>
</comment>
<organism evidence="6 7">
    <name type="scientific">Tanacetum coccineum</name>
    <dbReference type="NCBI Taxonomy" id="301880"/>
    <lineage>
        <taxon>Eukaryota</taxon>
        <taxon>Viridiplantae</taxon>
        <taxon>Streptophyta</taxon>
        <taxon>Embryophyta</taxon>
        <taxon>Tracheophyta</taxon>
        <taxon>Spermatophyta</taxon>
        <taxon>Magnoliopsida</taxon>
        <taxon>eudicotyledons</taxon>
        <taxon>Gunneridae</taxon>
        <taxon>Pentapetalae</taxon>
        <taxon>asterids</taxon>
        <taxon>campanulids</taxon>
        <taxon>Asterales</taxon>
        <taxon>Asteraceae</taxon>
        <taxon>Asteroideae</taxon>
        <taxon>Anthemideae</taxon>
        <taxon>Anthemidinae</taxon>
        <taxon>Tanacetum</taxon>
    </lineage>
</organism>
<keyword evidence="3" id="KW-0238">DNA-binding</keyword>
<dbReference type="GO" id="GO:0003964">
    <property type="term" value="F:RNA-directed DNA polymerase activity"/>
    <property type="evidence" value="ECO:0007669"/>
    <property type="project" value="UniProtKB-KW"/>
</dbReference>
<accession>A0ABQ5F1H4</accession>
<proteinExistence type="predicted"/>
<evidence type="ECO:0000256" key="4">
    <source>
        <dbReference type="ARBA" id="ARBA00023163"/>
    </source>
</evidence>
<evidence type="ECO:0000313" key="6">
    <source>
        <dbReference type="EMBL" id="GJT57186.1"/>
    </source>
</evidence>
<keyword evidence="4" id="KW-0804">Transcription</keyword>
<keyword evidence="6" id="KW-0548">Nucleotidyltransferase</keyword>
<name>A0ABQ5F1H4_9ASTR</name>
<evidence type="ECO:0000313" key="7">
    <source>
        <dbReference type="Proteomes" id="UP001151760"/>
    </source>
</evidence>
<evidence type="ECO:0000256" key="1">
    <source>
        <dbReference type="ARBA" id="ARBA00004123"/>
    </source>
</evidence>
<keyword evidence="7" id="KW-1185">Reference proteome</keyword>
<keyword evidence="6" id="KW-0808">Transferase</keyword>
<dbReference type="EMBL" id="BQNB010016909">
    <property type="protein sequence ID" value="GJT57186.1"/>
    <property type="molecule type" value="Genomic_DNA"/>
</dbReference>
<dbReference type="SUPFAM" id="SSF101936">
    <property type="entry name" value="DNA-binding pseudobarrel domain"/>
    <property type="match status" value="1"/>
</dbReference>